<dbReference type="PANTHER" id="PTHR33164:SF57">
    <property type="entry name" value="MARR-FAMILY TRANSCRIPTIONAL REGULATOR"/>
    <property type="match status" value="1"/>
</dbReference>
<proteinExistence type="predicted"/>
<reference evidence="4 5" key="1">
    <citation type="submission" date="2016-10" db="EMBL/GenBank/DDBJ databases">
        <authorList>
            <person name="de Groot N.N."/>
        </authorList>
    </citation>
    <scope>NUCLEOTIDE SEQUENCE [LARGE SCALE GENOMIC DNA]</scope>
    <source>
        <strain evidence="4 5">DSM 569</strain>
    </source>
</reference>
<dbReference type="GO" id="GO:0006950">
    <property type="term" value="P:response to stress"/>
    <property type="evidence" value="ECO:0007669"/>
    <property type="project" value="TreeGrafter"/>
</dbReference>
<protein>
    <submittedName>
        <fullName evidence="4">DNA-binding transcriptional regulator, MarR family</fullName>
    </submittedName>
</protein>
<dbReference type="RefSeq" id="WP_003869777.1">
    <property type="nucleotide sequence ID" value="NZ_FNBS01000001.1"/>
</dbReference>
<gene>
    <name evidence="4" type="ORF">SAMN04244560_00036</name>
</gene>
<accession>A0A1I1YY97</accession>
<dbReference type="PROSITE" id="PS01117">
    <property type="entry name" value="HTH_MARR_1"/>
    <property type="match status" value="1"/>
</dbReference>
<keyword evidence="1" id="KW-0805">Transcription regulation</keyword>
<dbReference type="GO" id="GO:0003677">
    <property type="term" value="F:DNA binding"/>
    <property type="evidence" value="ECO:0007669"/>
    <property type="project" value="UniProtKB-KW"/>
</dbReference>
<dbReference type="SUPFAM" id="SSF46785">
    <property type="entry name" value="Winged helix' DNA-binding domain"/>
    <property type="match status" value="1"/>
</dbReference>
<keyword evidence="3" id="KW-0804">Transcription</keyword>
<dbReference type="PANTHER" id="PTHR33164">
    <property type="entry name" value="TRANSCRIPTIONAL REGULATOR, MARR FAMILY"/>
    <property type="match status" value="1"/>
</dbReference>
<dbReference type="InterPro" id="IPR039422">
    <property type="entry name" value="MarR/SlyA-like"/>
</dbReference>
<dbReference type="InterPro" id="IPR036390">
    <property type="entry name" value="WH_DNA-bd_sf"/>
</dbReference>
<evidence type="ECO:0000313" key="4">
    <source>
        <dbReference type="EMBL" id="SDE96834.1"/>
    </source>
</evidence>
<dbReference type="PROSITE" id="PS50995">
    <property type="entry name" value="HTH_MARR_2"/>
    <property type="match status" value="1"/>
</dbReference>
<dbReference type="AlphaFoldDB" id="A0A1I1YY97"/>
<evidence type="ECO:0000313" key="5">
    <source>
        <dbReference type="Proteomes" id="UP000183404"/>
    </source>
</evidence>
<evidence type="ECO:0000256" key="1">
    <source>
        <dbReference type="ARBA" id="ARBA00023015"/>
    </source>
</evidence>
<dbReference type="PRINTS" id="PR00598">
    <property type="entry name" value="HTHMARR"/>
</dbReference>
<evidence type="ECO:0000256" key="2">
    <source>
        <dbReference type="ARBA" id="ARBA00023125"/>
    </source>
</evidence>
<dbReference type="InterPro" id="IPR023187">
    <property type="entry name" value="Tscrpt_reg_MarR-type_CS"/>
</dbReference>
<sequence>MNKDCDSKLLYDLLRTIRQKLNNQLRANNLSEFQKDLTIGEQQVIMVLSENKNTPIYMKDIASELDISPSTLTSIVDKLVEKGLVQRDFDLEDRRKIQISLTKKGEDIYKHLVDFRMKVLQPIFEKLSPQEIETLKSILQKIKEEL</sequence>
<dbReference type="InterPro" id="IPR036388">
    <property type="entry name" value="WH-like_DNA-bd_sf"/>
</dbReference>
<dbReference type="InterPro" id="IPR000835">
    <property type="entry name" value="HTH_MarR-typ"/>
</dbReference>
<dbReference type="Pfam" id="PF01047">
    <property type="entry name" value="MarR"/>
    <property type="match status" value="1"/>
</dbReference>
<dbReference type="Gene3D" id="1.10.10.10">
    <property type="entry name" value="Winged helix-like DNA-binding domain superfamily/Winged helix DNA-binding domain"/>
    <property type="match status" value="1"/>
</dbReference>
<name>A0A1I1YY97_THETY</name>
<dbReference type="GO" id="GO:0003700">
    <property type="term" value="F:DNA-binding transcription factor activity"/>
    <property type="evidence" value="ECO:0007669"/>
    <property type="project" value="InterPro"/>
</dbReference>
<organism evidence="4 5">
    <name type="scientific">Thermoanaerobacter thermohydrosulfuricus</name>
    <name type="common">Clostridium thermohydrosulfuricum</name>
    <dbReference type="NCBI Taxonomy" id="1516"/>
    <lineage>
        <taxon>Bacteria</taxon>
        <taxon>Bacillati</taxon>
        <taxon>Bacillota</taxon>
        <taxon>Clostridia</taxon>
        <taxon>Thermoanaerobacterales</taxon>
        <taxon>Thermoanaerobacteraceae</taxon>
        <taxon>Thermoanaerobacter</taxon>
    </lineage>
</organism>
<dbReference type="SMART" id="SM00347">
    <property type="entry name" value="HTH_MARR"/>
    <property type="match status" value="1"/>
</dbReference>
<evidence type="ECO:0000256" key="3">
    <source>
        <dbReference type="ARBA" id="ARBA00023163"/>
    </source>
</evidence>
<keyword evidence="2 4" id="KW-0238">DNA-binding</keyword>
<dbReference type="EMBL" id="FNBS01000001">
    <property type="protein sequence ID" value="SDE96834.1"/>
    <property type="molecule type" value="Genomic_DNA"/>
</dbReference>
<dbReference type="Proteomes" id="UP000183404">
    <property type="component" value="Unassembled WGS sequence"/>
</dbReference>